<dbReference type="Proteomes" id="UP000315783">
    <property type="component" value="Unassembled WGS sequence"/>
</dbReference>
<evidence type="ECO:0000313" key="2">
    <source>
        <dbReference type="Proteomes" id="UP000315783"/>
    </source>
</evidence>
<dbReference type="InterPro" id="IPR050892">
    <property type="entry name" value="ADP-ribose_metab_enzymes"/>
</dbReference>
<accession>A0A545VX69</accession>
<dbReference type="PANTHER" id="PTHR12521:SF0">
    <property type="entry name" value="ADP-RIBOSE GLYCOHYDROLASE OARD1"/>
    <property type="match status" value="1"/>
</dbReference>
<comment type="caution">
    <text evidence="1">The sequence shown here is derived from an EMBL/GenBank/DDBJ whole genome shotgun (WGS) entry which is preliminary data.</text>
</comment>
<reference evidence="1 2" key="1">
    <citation type="journal article" date="2019" name="Appl. Microbiol. Biotechnol.">
        <title>Genome sequence of Isaria javanica and comparative genome analysis insights into family S53 peptidase evolution in fungal entomopathogens.</title>
        <authorList>
            <person name="Lin R."/>
            <person name="Zhang X."/>
            <person name="Xin B."/>
            <person name="Zou M."/>
            <person name="Gao Y."/>
            <person name="Qin F."/>
            <person name="Hu Q."/>
            <person name="Xie B."/>
            <person name="Cheng X."/>
        </authorList>
    </citation>
    <scope>NUCLEOTIDE SEQUENCE [LARGE SCALE GENOMIC DNA]</scope>
    <source>
        <strain evidence="1 2">IJ1G</strain>
    </source>
</reference>
<dbReference type="AlphaFoldDB" id="A0A545VX69"/>
<keyword evidence="2" id="KW-1185">Reference proteome</keyword>
<gene>
    <name evidence="1" type="ORF">IF1G_06462</name>
</gene>
<protein>
    <submittedName>
        <fullName evidence="1">Phosphatase</fullName>
    </submittedName>
</protein>
<dbReference type="SUPFAM" id="SSF52949">
    <property type="entry name" value="Macro domain-like"/>
    <property type="match status" value="1"/>
</dbReference>
<sequence length="200" mass="21994">MPATDFKVNTARLSLRQLPPNSHLVHATNCLATWGSGIAAELAQVFPDACKIYKAFCQAAKDSDRDQLPPRSLAGQCLVIPPQERDVARGAPRVYIVCLFTSYGYGAPNRSTGKPGKDDADTIVRQTRTSLQAFRRKLEEGGEEEEEATSSEQGAAIYSPMFNSGAFRVSWQRTLEAIEEEFAGAKATWTVILQPRQQSK</sequence>
<proteinExistence type="predicted"/>
<organism evidence="1 2">
    <name type="scientific">Cordyceps javanica</name>
    <dbReference type="NCBI Taxonomy" id="43265"/>
    <lineage>
        <taxon>Eukaryota</taxon>
        <taxon>Fungi</taxon>
        <taxon>Dikarya</taxon>
        <taxon>Ascomycota</taxon>
        <taxon>Pezizomycotina</taxon>
        <taxon>Sordariomycetes</taxon>
        <taxon>Hypocreomycetidae</taxon>
        <taxon>Hypocreales</taxon>
        <taxon>Cordycipitaceae</taxon>
        <taxon>Cordyceps</taxon>
    </lineage>
</organism>
<dbReference type="EMBL" id="SPUK01000009">
    <property type="protein sequence ID" value="TQV94451.1"/>
    <property type="molecule type" value="Genomic_DNA"/>
</dbReference>
<evidence type="ECO:0000313" key="1">
    <source>
        <dbReference type="EMBL" id="TQV94451.1"/>
    </source>
</evidence>
<dbReference type="InterPro" id="IPR043472">
    <property type="entry name" value="Macro_dom-like"/>
</dbReference>
<dbReference type="PANTHER" id="PTHR12521">
    <property type="entry name" value="PROTEIN C6ORF130"/>
    <property type="match status" value="1"/>
</dbReference>
<dbReference type="STRING" id="43265.A0A545VX69"/>
<name>A0A545VX69_9HYPO</name>
<dbReference type="Gene3D" id="3.40.220.10">
    <property type="entry name" value="Leucine Aminopeptidase, subunit E, domain 1"/>
    <property type="match status" value="1"/>
</dbReference>
<dbReference type="GO" id="GO:0140291">
    <property type="term" value="P:peptidyl-glutamate ADP-deribosylation"/>
    <property type="evidence" value="ECO:0007669"/>
    <property type="project" value="TreeGrafter"/>
</dbReference>
<dbReference type="OrthoDB" id="2155246at2759"/>